<evidence type="ECO:0000256" key="12">
    <source>
        <dbReference type="ARBA" id="ARBA00038313"/>
    </source>
</evidence>
<evidence type="ECO:0000256" key="14">
    <source>
        <dbReference type="ARBA" id="ARBA00047287"/>
    </source>
</evidence>
<evidence type="ECO:0000313" key="24">
    <source>
        <dbReference type="Proteomes" id="UP001378592"/>
    </source>
</evidence>
<dbReference type="EC" id="1.3.1.88" evidence="13"/>
<dbReference type="AlphaFoldDB" id="A0AAN9VMK9"/>
<evidence type="ECO:0000256" key="4">
    <source>
        <dbReference type="ARBA" id="ARBA00022490"/>
    </source>
</evidence>
<feature type="region of interest" description="Disordered" evidence="21">
    <location>
        <begin position="382"/>
        <end position="431"/>
    </location>
</feature>
<evidence type="ECO:0000313" key="23">
    <source>
        <dbReference type="EMBL" id="KAK7867859.1"/>
    </source>
</evidence>
<accession>A0AAN9VMK9</accession>
<evidence type="ECO:0000256" key="15">
    <source>
        <dbReference type="ARBA" id="ARBA00047652"/>
    </source>
</evidence>
<dbReference type="GO" id="GO:0050660">
    <property type="term" value="F:flavin adenine dinucleotide binding"/>
    <property type="evidence" value="ECO:0007669"/>
    <property type="project" value="InterPro"/>
</dbReference>
<dbReference type="PANTHER" id="PTHR11082">
    <property type="entry name" value="TRNA-DIHYDROURIDINE SYNTHASE"/>
    <property type="match status" value="1"/>
</dbReference>
<protein>
    <recommendedName>
        <fullName evidence="19">tRNA-dihydrouridine(16/17) synthase [NAD(P)(+)]-like</fullName>
        <ecNumber evidence="13">1.3.1.88</ecNumber>
    </recommendedName>
    <alternativeName>
        <fullName evidence="20">tRNA-dihydrouridine synthase 1-like</fullName>
    </alternativeName>
</protein>
<comment type="cofactor">
    <cofactor evidence="1">
        <name>FMN</name>
        <dbReference type="ChEBI" id="CHEBI:58210"/>
    </cofactor>
</comment>
<comment type="catalytic activity">
    <reaction evidence="14">
        <text>5,6-dihydrouridine(17) in tRNA + NAD(+) = uridine(17) in tRNA + NADH + H(+)</text>
        <dbReference type="Rhea" id="RHEA:53372"/>
        <dbReference type="Rhea" id="RHEA-COMP:13541"/>
        <dbReference type="Rhea" id="RHEA-COMP:13542"/>
        <dbReference type="ChEBI" id="CHEBI:15378"/>
        <dbReference type="ChEBI" id="CHEBI:57540"/>
        <dbReference type="ChEBI" id="CHEBI:57945"/>
        <dbReference type="ChEBI" id="CHEBI:65315"/>
        <dbReference type="ChEBI" id="CHEBI:74443"/>
        <dbReference type="EC" id="1.3.1.88"/>
    </reaction>
    <physiologicalReaction direction="right-to-left" evidence="14">
        <dbReference type="Rhea" id="RHEA:53374"/>
    </physiologicalReaction>
</comment>
<feature type="compositionally biased region" description="Basic residues" evidence="21">
    <location>
        <begin position="419"/>
        <end position="431"/>
    </location>
</feature>
<dbReference type="InterPro" id="IPR018517">
    <property type="entry name" value="tRNA_hU_synthase_CS"/>
</dbReference>
<comment type="caution">
    <text evidence="23">The sequence shown here is derived from an EMBL/GenBank/DDBJ whole genome shotgun (WGS) entry which is preliminary data.</text>
</comment>
<evidence type="ECO:0000256" key="11">
    <source>
        <dbReference type="ARBA" id="ARBA00023242"/>
    </source>
</evidence>
<comment type="catalytic activity">
    <reaction evidence="17">
        <text>5,6-dihydrouridine(17) in tRNA + NADP(+) = uridine(17) in tRNA + NADPH + H(+)</text>
        <dbReference type="Rhea" id="RHEA:53368"/>
        <dbReference type="Rhea" id="RHEA-COMP:13541"/>
        <dbReference type="Rhea" id="RHEA-COMP:13542"/>
        <dbReference type="ChEBI" id="CHEBI:15378"/>
        <dbReference type="ChEBI" id="CHEBI:57783"/>
        <dbReference type="ChEBI" id="CHEBI:58349"/>
        <dbReference type="ChEBI" id="CHEBI:65315"/>
        <dbReference type="ChEBI" id="CHEBI:74443"/>
        <dbReference type="EC" id="1.3.1.88"/>
    </reaction>
    <physiologicalReaction direction="right-to-left" evidence="17">
        <dbReference type="Rhea" id="RHEA:53370"/>
    </physiologicalReaction>
</comment>
<keyword evidence="5" id="KW-0285">Flavoprotein</keyword>
<dbReference type="GO" id="GO:0017150">
    <property type="term" value="F:tRNA dihydrouridine synthase activity"/>
    <property type="evidence" value="ECO:0007669"/>
    <property type="project" value="InterPro"/>
</dbReference>
<evidence type="ECO:0000256" key="9">
    <source>
        <dbReference type="ARBA" id="ARBA00023002"/>
    </source>
</evidence>
<keyword evidence="11" id="KW-0539">Nucleus</keyword>
<evidence type="ECO:0000256" key="2">
    <source>
        <dbReference type="ARBA" id="ARBA00004123"/>
    </source>
</evidence>
<dbReference type="PROSITE" id="PS01136">
    <property type="entry name" value="UPF0034"/>
    <property type="match status" value="1"/>
</dbReference>
<keyword evidence="8" id="KW-0521">NADP</keyword>
<evidence type="ECO:0000256" key="10">
    <source>
        <dbReference type="ARBA" id="ARBA00023027"/>
    </source>
</evidence>
<comment type="catalytic activity">
    <reaction evidence="15">
        <text>5,6-dihydrouridine(16) in tRNA + NADP(+) = uridine(16) in tRNA + NADPH + H(+)</text>
        <dbReference type="Rhea" id="RHEA:53376"/>
        <dbReference type="Rhea" id="RHEA-COMP:13543"/>
        <dbReference type="Rhea" id="RHEA-COMP:13544"/>
        <dbReference type="ChEBI" id="CHEBI:15378"/>
        <dbReference type="ChEBI" id="CHEBI:57783"/>
        <dbReference type="ChEBI" id="CHEBI:58349"/>
        <dbReference type="ChEBI" id="CHEBI:65315"/>
        <dbReference type="ChEBI" id="CHEBI:74443"/>
        <dbReference type="EC" id="1.3.1.88"/>
    </reaction>
    <physiologicalReaction direction="right-to-left" evidence="15">
        <dbReference type="Rhea" id="RHEA:53378"/>
    </physiologicalReaction>
</comment>
<keyword evidence="24" id="KW-1185">Reference proteome</keyword>
<name>A0AAN9VMK9_9ORTH</name>
<dbReference type="FunFam" id="3.20.20.70:FF:000081">
    <property type="entry name" value="Dihydrouridine synthase 1 like"/>
    <property type="match status" value="1"/>
</dbReference>
<evidence type="ECO:0000256" key="5">
    <source>
        <dbReference type="ARBA" id="ARBA00022630"/>
    </source>
</evidence>
<dbReference type="GO" id="GO:0005737">
    <property type="term" value="C:cytoplasm"/>
    <property type="evidence" value="ECO:0007669"/>
    <property type="project" value="UniProtKB-SubCell"/>
</dbReference>
<keyword evidence="6" id="KW-0288">FMN</keyword>
<sequence>MTEMGSPMPAEAGPGAARAKRPGGEAFWRETLGGAQRFVAPMVDASELAWRLLSRRHGAQVCYTPMLHSSVFVRDPKYRQEALATCAEDRPLIVQFCGNDSQTLLEAALLAEPHCDAVDLNLGCPQAIARRGRYGAFLQDDWDLLHDIVSTLHRALSVPVTCKIRVFEDVGRTVEYAQMLEAAGCQMLTVHGRTREQKGPLTGLASWSHIKAVRENVKIPVVANGNIQCLQDVYHCLEETGCHGVMSAEGNLYNPSVFEGGNPPAWDIALEYLDLAEKHPCPTSYVRGHLFKLFQHCLCLPENFDLRSQLATGSYLKEFRNTVSELKERYLPFHNGEKPWMGKSDSFNLVLPPWLCQPYVRIPPEEHLKKMEEKQNRNADINQYGEDPVQGEAEKENQDGGSHKRPRESSVESTESKNMSRRKLRKLRRLKHNPDKIFGTRQGVEKCVKCPNPSGTKCLNHLCKACCKTLCYVEEQDCPGHRILIKTRRETARRYSALDKKAHELSDNSEHPENLEAAVPDNAELIAPAKSPSNDLTDESVSVGAISVEDYVPDTLQYQATLEHKNF</sequence>
<dbReference type="PANTHER" id="PTHR11082:SF5">
    <property type="entry name" value="TRNA-DIHYDROURIDINE(16_17) SYNTHASE [NAD(P)(+)]-LIKE"/>
    <property type="match status" value="1"/>
</dbReference>
<evidence type="ECO:0000256" key="8">
    <source>
        <dbReference type="ARBA" id="ARBA00022857"/>
    </source>
</evidence>
<feature type="compositionally biased region" description="Basic and acidic residues" evidence="21">
    <location>
        <begin position="392"/>
        <end position="410"/>
    </location>
</feature>
<feature type="compositionally biased region" description="Low complexity" evidence="21">
    <location>
        <begin position="7"/>
        <end position="17"/>
    </location>
</feature>
<evidence type="ECO:0000259" key="22">
    <source>
        <dbReference type="Pfam" id="PF01207"/>
    </source>
</evidence>
<proteinExistence type="inferred from homology"/>
<dbReference type="EMBL" id="JAZDUA010000108">
    <property type="protein sequence ID" value="KAK7867859.1"/>
    <property type="molecule type" value="Genomic_DNA"/>
</dbReference>
<gene>
    <name evidence="23" type="ORF">R5R35_003529</name>
</gene>
<evidence type="ECO:0000256" key="17">
    <source>
        <dbReference type="ARBA" id="ARBA00049467"/>
    </source>
</evidence>
<keyword evidence="4" id="KW-0963">Cytoplasm</keyword>
<dbReference type="InterPro" id="IPR035587">
    <property type="entry name" value="DUS-like_FMN-bd"/>
</dbReference>
<organism evidence="23 24">
    <name type="scientific">Gryllus longicercus</name>
    <dbReference type="NCBI Taxonomy" id="2509291"/>
    <lineage>
        <taxon>Eukaryota</taxon>
        <taxon>Metazoa</taxon>
        <taxon>Ecdysozoa</taxon>
        <taxon>Arthropoda</taxon>
        <taxon>Hexapoda</taxon>
        <taxon>Insecta</taxon>
        <taxon>Pterygota</taxon>
        <taxon>Neoptera</taxon>
        <taxon>Polyneoptera</taxon>
        <taxon>Orthoptera</taxon>
        <taxon>Ensifera</taxon>
        <taxon>Gryllidea</taxon>
        <taxon>Grylloidea</taxon>
        <taxon>Gryllidae</taxon>
        <taxon>Gryllinae</taxon>
        <taxon>Gryllus</taxon>
    </lineage>
</organism>
<dbReference type="GO" id="GO:0005634">
    <property type="term" value="C:nucleus"/>
    <property type="evidence" value="ECO:0007669"/>
    <property type="project" value="UniProtKB-SubCell"/>
</dbReference>
<evidence type="ECO:0000256" key="6">
    <source>
        <dbReference type="ARBA" id="ARBA00022643"/>
    </source>
</evidence>
<evidence type="ECO:0000256" key="18">
    <source>
        <dbReference type="ARBA" id="ARBA00053643"/>
    </source>
</evidence>
<feature type="domain" description="DUS-like FMN-binding" evidence="22">
    <location>
        <begin position="39"/>
        <end position="280"/>
    </location>
</feature>
<evidence type="ECO:0000256" key="1">
    <source>
        <dbReference type="ARBA" id="ARBA00001917"/>
    </source>
</evidence>
<keyword evidence="7" id="KW-0819">tRNA processing</keyword>
<evidence type="ECO:0000256" key="19">
    <source>
        <dbReference type="ARBA" id="ARBA00068883"/>
    </source>
</evidence>
<evidence type="ECO:0000256" key="13">
    <source>
        <dbReference type="ARBA" id="ARBA00038890"/>
    </source>
</evidence>
<evidence type="ECO:0000256" key="7">
    <source>
        <dbReference type="ARBA" id="ARBA00022694"/>
    </source>
</evidence>
<keyword evidence="9" id="KW-0560">Oxidoreductase</keyword>
<comment type="function">
    <text evidence="18">Catalyzes the synthesis of dihydrouridine, a modified base found in the D-loop of most tRNAs. Specifically modifies U16 and U17 in cytoplasmic tRNAs. Affects the level of some mature tRNA and thereby the total cellular translation.</text>
</comment>
<dbReference type="InterPro" id="IPR013785">
    <property type="entry name" value="Aldolase_TIM"/>
</dbReference>
<dbReference type="SUPFAM" id="SSF51395">
    <property type="entry name" value="FMN-linked oxidoreductases"/>
    <property type="match status" value="1"/>
</dbReference>
<dbReference type="CDD" id="cd02801">
    <property type="entry name" value="DUS_like_FMN"/>
    <property type="match status" value="1"/>
</dbReference>
<dbReference type="Pfam" id="PF01207">
    <property type="entry name" value="Dus"/>
    <property type="match status" value="1"/>
</dbReference>
<evidence type="ECO:0000256" key="3">
    <source>
        <dbReference type="ARBA" id="ARBA00004496"/>
    </source>
</evidence>
<comment type="similarity">
    <text evidence="12">Belongs to the Dus family. Dus1 subfamily.</text>
</comment>
<dbReference type="Proteomes" id="UP001378592">
    <property type="component" value="Unassembled WGS sequence"/>
</dbReference>
<dbReference type="Gene3D" id="3.20.20.70">
    <property type="entry name" value="Aldolase class I"/>
    <property type="match status" value="1"/>
</dbReference>
<evidence type="ECO:0000256" key="21">
    <source>
        <dbReference type="SAM" id="MobiDB-lite"/>
    </source>
</evidence>
<evidence type="ECO:0000256" key="20">
    <source>
        <dbReference type="ARBA" id="ARBA00077078"/>
    </source>
</evidence>
<feature type="region of interest" description="Disordered" evidence="21">
    <location>
        <begin position="1"/>
        <end position="22"/>
    </location>
</feature>
<comment type="subcellular location">
    <subcellularLocation>
        <location evidence="3">Cytoplasm</location>
    </subcellularLocation>
    <subcellularLocation>
        <location evidence="2">Nucleus</location>
    </subcellularLocation>
</comment>
<keyword evidence="10" id="KW-0520">NAD</keyword>
<reference evidence="23 24" key="1">
    <citation type="submission" date="2024-03" db="EMBL/GenBank/DDBJ databases">
        <title>The genome assembly and annotation of the cricket Gryllus longicercus Weissman &amp; Gray.</title>
        <authorList>
            <person name="Szrajer S."/>
            <person name="Gray D."/>
            <person name="Ylla G."/>
        </authorList>
    </citation>
    <scope>NUCLEOTIDE SEQUENCE [LARGE SCALE GENOMIC DNA]</scope>
    <source>
        <strain evidence="23">DAG 2021-001</strain>
        <tissue evidence="23">Whole body minus gut</tissue>
    </source>
</reference>
<comment type="catalytic activity">
    <reaction evidence="16">
        <text>5,6-dihydrouridine(16) in tRNA + NAD(+) = uridine(16) in tRNA + NADH + H(+)</text>
        <dbReference type="Rhea" id="RHEA:53380"/>
        <dbReference type="Rhea" id="RHEA-COMP:13543"/>
        <dbReference type="Rhea" id="RHEA-COMP:13544"/>
        <dbReference type="ChEBI" id="CHEBI:15378"/>
        <dbReference type="ChEBI" id="CHEBI:57540"/>
        <dbReference type="ChEBI" id="CHEBI:57945"/>
        <dbReference type="ChEBI" id="CHEBI:65315"/>
        <dbReference type="ChEBI" id="CHEBI:74443"/>
        <dbReference type="EC" id="1.3.1.88"/>
    </reaction>
    <physiologicalReaction direction="right-to-left" evidence="16">
        <dbReference type="Rhea" id="RHEA:53382"/>
    </physiologicalReaction>
</comment>
<evidence type="ECO:0000256" key="16">
    <source>
        <dbReference type="ARBA" id="ARBA00048934"/>
    </source>
</evidence>